<name>A0A6A6T3H8_9PLEO</name>
<proteinExistence type="predicted"/>
<dbReference type="AlphaFoldDB" id="A0A6A6T3H8"/>
<sequence length="206" mass="23160">MPSSRLPLRRYQTSVNNFFGMKTHSAESENAMNERCRHCGRRSTPPPTNTAPSLTSQEVETVINSLEKDLKRLLGNNEAKSYGAVKTAFLNWEKCNLDPVVHDETVKLQTLLREDYHFDAGEEKDIYRIPSSHSTQELNDYISSLILGFSKLKTGGKDKLLIVYYNGHGGVNPTTKNLDISGYGARTLMKKDEANQVIKRHDAKGT</sequence>
<evidence type="ECO:0000313" key="1">
    <source>
        <dbReference type="EMBL" id="KAF2654629.1"/>
    </source>
</evidence>
<dbReference type="Proteomes" id="UP000799324">
    <property type="component" value="Unassembled WGS sequence"/>
</dbReference>
<dbReference type="OrthoDB" id="4760831at2759"/>
<accession>A0A6A6T3H8</accession>
<reference evidence="1" key="1">
    <citation type="journal article" date="2020" name="Stud. Mycol.">
        <title>101 Dothideomycetes genomes: a test case for predicting lifestyles and emergence of pathogens.</title>
        <authorList>
            <person name="Haridas S."/>
            <person name="Albert R."/>
            <person name="Binder M."/>
            <person name="Bloem J."/>
            <person name="Labutti K."/>
            <person name="Salamov A."/>
            <person name="Andreopoulos B."/>
            <person name="Baker S."/>
            <person name="Barry K."/>
            <person name="Bills G."/>
            <person name="Bluhm B."/>
            <person name="Cannon C."/>
            <person name="Castanera R."/>
            <person name="Culley D."/>
            <person name="Daum C."/>
            <person name="Ezra D."/>
            <person name="Gonzalez J."/>
            <person name="Henrissat B."/>
            <person name="Kuo A."/>
            <person name="Liang C."/>
            <person name="Lipzen A."/>
            <person name="Lutzoni F."/>
            <person name="Magnuson J."/>
            <person name="Mondo S."/>
            <person name="Nolan M."/>
            <person name="Ohm R."/>
            <person name="Pangilinan J."/>
            <person name="Park H.-J."/>
            <person name="Ramirez L."/>
            <person name="Alfaro M."/>
            <person name="Sun H."/>
            <person name="Tritt A."/>
            <person name="Yoshinaga Y."/>
            <person name="Zwiers L.-H."/>
            <person name="Turgeon B."/>
            <person name="Goodwin S."/>
            <person name="Spatafora J."/>
            <person name="Crous P."/>
            <person name="Grigoriev I."/>
        </authorList>
    </citation>
    <scope>NUCLEOTIDE SEQUENCE</scope>
    <source>
        <strain evidence="1">CBS 122681</strain>
    </source>
</reference>
<dbReference type="EMBL" id="MU004361">
    <property type="protein sequence ID" value="KAF2654629.1"/>
    <property type="molecule type" value="Genomic_DNA"/>
</dbReference>
<evidence type="ECO:0000313" key="2">
    <source>
        <dbReference type="Proteomes" id="UP000799324"/>
    </source>
</evidence>
<gene>
    <name evidence="1" type="ORF">K491DRAFT_693676</name>
</gene>
<keyword evidence="2" id="KW-1185">Reference proteome</keyword>
<protein>
    <submittedName>
        <fullName evidence="1">Uncharacterized protein</fullName>
    </submittedName>
</protein>
<organism evidence="1 2">
    <name type="scientific">Lophiostoma macrostomum CBS 122681</name>
    <dbReference type="NCBI Taxonomy" id="1314788"/>
    <lineage>
        <taxon>Eukaryota</taxon>
        <taxon>Fungi</taxon>
        <taxon>Dikarya</taxon>
        <taxon>Ascomycota</taxon>
        <taxon>Pezizomycotina</taxon>
        <taxon>Dothideomycetes</taxon>
        <taxon>Pleosporomycetidae</taxon>
        <taxon>Pleosporales</taxon>
        <taxon>Lophiostomataceae</taxon>
        <taxon>Lophiostoma</taxon>
    </lineage>
</organism>